<name>A0A1Y2I1I9_9FUNG</name>
<evidence type="ECO:0000256" key="1">
    <source>
        <dbReference type="ARBA" id="ARBA00004496"/>
    </source>
</evidence>
<dbReference type="AlphaFoldDB" id="A0A1Y2I1I9"/>
<comment type="similarity">
    <text evidence="2">Belongs to the prokaryotic/mitochondrial release factor family.</text>
</comment>
<protein>
    <recommendedName>
        <fullName evidence="7">Prokaryotic-type class I peptide chain release factors domain-containing protein</fullName>
    </recommendedName>
</protein>
<dbReference type="HAMAP" id="MF_00093">
    <property type="entry name" value="Rel_fac_1"/>
    <property type="match status" value="1"/>
</dbReference>
<feature type="region of interest" description="Disordered" evidence="6">
    <location>
        <begin position="376"/>
        <end position="395"/>
    </location>
</feature>
<dbReference type="InterPro" id="IPR050057">
    <property type="entry name" value="Prokaryotic/Mito_RF"/>
</dbReference>
<dbReference type="Gene3D" id="6.10.140.1950">
    <property type="match status" value="1"/>
</dbReference>
<keyword evidence="5" id="KW-0648">Protein biosynthesis</keyword>
<keyword evidence="9" id="KW-1185">Reference proteome</keyword>
<sequence>MRPSAIRQAAAGLSSIITGPAFPRVAPTRWLRIGTFPAAALCPCTNNAMVRRMSSMSASADASGLYQQPIQNSIHPHLLTLCVPIVNPITLLTTPKVIHKLATISTRVTHLQSTLEHERDPTAIATLSRELSDLEPISDLFAQFQATRTALADLQPLLDDPDMRALALDEQSSLADQLQSTAGLLLRHLLPKDIADDGSAVLEVRAGAGGSEAALFARDLFGMYSRFADTQGWMFQPAHVSETDEGGFKDATATIKGPGVFRQLKLESGVHRVQRVPLTESQGRIHTSTVTVAVLPMPEQVDKLVTIPDKELRIDVYRASGAGGQHVNTTESAVRITHLPTGLVVAIQDERSQHKNKAKAMSILRAKLYDVQRRKVEEERRKERRGQIGTGDRSERIRTYNYPQSRVTDHRIGLTVHDLEGVVMGGRLAEIVEALAVRAEVEALAAMNEDKA</sequence>
<evidence type="ECO:0000259" key="7">
    <source>
        <dbReference type="PROSITE" id="PS00745"/>
    </source>
</evidence>
<dbReference type="InterPro" id="IPR000352">
    <property type="entry name" value="Pep_chain_release_fac_I"/>
</dbReference>
<evidence type="ECO:0000313" key="9">
    <source>
        <dbReference type="Proteomes" id="UP000193411"/>
    </source>
</evidence>
<gene>
    <name evidence="8" type="ORF">BCR44DRAFT_1425361</name>
</gene>
<evidence type="ECO:0000256" key="6">
    <source>
        <dbReference type="SAM" id="MobiDB-lite"/>
    </source>
</evidence>
<evidence type="ECO:0000313" key="8">
    <source>
        <dbReference type="EMBL" id="ORZ40599.1"/>
    </source>
</evidence>
<dbReference type="GO" id="GO:0005739">
    <property type="term" value="C:mitochondrion"/>
    <property type="evidence" value="ECO:0007669"/>
    <property type="project" value="GOC"/>
</dbReference>
<dbReference type="OrthoDB" id="2019491at2759"/>
<dbReference type="SMART" id="SM00937">
    <property type="entry name" value="PCRF"/>
    <property type="match status" value="1"/>
</dbReference>
<comment type="subcellular location">
    <subcellularLocation>
        <location evidence="1">Cytoplasm</location>
    </subcellularLocation>
</comment>
<feature type="domain" description="Prokaryotic-type class I peptide chain release factors" evidence="7">
    <location>
        <begin position="318"/>
        <end position="334"/>
    </location>
</feature>
<dbReference type="Pfam" id="PF00472">
    <property type="entry name" value="RF-1"/>
    <property type="match status" value="1"/>
</dbReference>
<dbReference type="FunFam" id="3.30.70.1660:FF:000002">
    <property type="entry name" value="Peptide chain release factor 1"/>
    <property type="match status" value="1"/>
</dbReference>
<dbReference type="InterPro" id="IPR045853">
    <property type="entry name" value="Pep_chain_release_fac_I_sf"/>
</dbReference>
<dbReference type="Gene3D" id="3.30.160.20">
    <property type="match status" value="1"/>
</dbReference>
<dbReference type="PANTHER" id="PTHR43804">
    <property type="entry name" value="LD18447P"/>
    <property type="match status" value="1"/>
</dbReference>
<reference evidence="8 9" key="1">
    <citation type="submission" date="2016-07" db="EMBL/GenBank/DDBJ databases">
        <title>Pervasive Adenine N6-methylation of Active Genes in Fungi.</title>
        <authorList>
            <consortium name="DOE Joint Genome Institute"/>
            <person name="Mondo S.J."/>
            <person name="Dannebaum R.O."/>
            <person name="Kuo R.C."/>
            <person name="Labutti K."/>
            <person name="Haridas S."/>
            <person name="Kuo A."/>
            <person name="Salamov A."/>
            <person name="Ahrendt S.R."/>
            <person name="Lipzen A."/>
            <person name="Sullivan W."/>
            <person name="Andreopoulos W.B."/>
            <person name="Clum A."/>
            <person name="Lindquist E."/>
            <person name="Daum C."/>
            <person name="Ramamoorthy G.K."/>
            <person name="Gryganskyi A."/>
            <person name="Culley D."/>
            <person name="Magnuson J.K."/>
            <person name="James T.Y."/>
            <person name="O'Malley M.A."/>
            <person name="Stajich J.E."/>
            <person name="Spatafora J.W."/>
            <person name="Visel A."/>
            <person name="Grigoriev I.V."/>
        </authorList>
    </citation>
    <scope>NUCLEOTIDE SEQUENCE [LARGE SCALE GENOMIC DNA]</scope>
    <source>
        <strain evidence="8 9">PL171</strain>
    </source>
</reference>
<dbReference type="NCBIfam" id="NF001859">
    <property type="entry name" value="PRK00591.1"/>
    <property type="match status" value="1"/>
</dbReference>
<dbReference type="EMBL" id="MCFL01000003">
    <property type="protein sequence ID" value="ORZ40599.1"/>
    <property type="molecule type" value="Genomic_DNA"/>
</dbReference>
<keyword evidence="4" id="KW-0963">Cytoplasm</keyword>
<dbReference type="InterPro" id="IPR004373">
    <property type="entry name" value="RF-1"/>
</dbReference>
<dbReference type="FunFam" id="3.30.70.1660:FF:000004">
    <property type="entry name" value="Peptide chain release factor 1"/>
    <property type="match status" value="1"/>
</dbReference>
<evidence type="ECO:0000256" key="3">
    <source>
        <dbReference type="ARBA" id="ARBA00022481"/>
    </source>
</evidence>
<dbReference type="Pfam" id="PF03462">
    <property type="entry name" value="PCRF"/>
    <property type="match status" value="1"/>
</dbReference>
<evidence type="ECO:0000256" key="2">
    <source>
        <dbReference type="ARBA" id="ARBA00010835"/>
    </source>
</evidence>
<dbReference type="GO" id="GO:0070126">
    <property type="term" value="P:mitochondrial translational termination"/>
    <property type="evidence" value="ECO:0007669"/>
    <property type="project" value="UniProtKB-ARBA"/>
</dbReference>
<dbReference type="SUPFAM" id="SSF75620">
    <property type="entry name" value="Release factor"/>
    <property type="match status" value="1"/>
</dbReference>
<dbReference type="InterPro" id="IPR005139">
    <property type="entry name" value="PCRF"/>
</dbReference>
<dbReference type="GO" id="GO:0016149">
    <property type="term" value="F:translation release factor activity, codon specific"/>
    <property type="evidence" value="ECO:0007669"/>
    <property type="project" value="InterPro"/>
</dbReference>
<keyword evidence="3" id="KW-0488">Methylation</keyword>
<accession>A0A1Y2I1I9</accession>
<evidence type="ECO:0000256" key="4">
    <source>
        <dbReference type="ARBA" id="ARBA00022490"/>
    </source>
</evidence>
<organism evidence="8 9">
    <name type="scientific">Catenaria anguillulae PL171</name>
    <dbReference type="NCBI Taxonomy" id="765915"/>
    <lineage>
        <taxon>Eukaryota</taxon>
        <taxon>Fungi</taxon>
        <taxon>Fungi incertae sedis</taxon>
        <taxon>Blastocladiomycota</taxon>
        <taxon>Blastocladiomycetes</taxon>
        <taxon>Blastocladiales</taxon>
        <taxon>Catenariaceae</taxon>
        <taxon>Catenaria</taxon>
    </lineage>
</organism>
<dbReference type="PROSITE" id="PS00745">
    <property type="entry name" value="RF_PROK_I"/>
    <property type="match status" value="1"/>
</dbReference>
<dbReference type="PANTHER" id="PTHR43804:SF7">
    <property type="entry name" value="LD18447P"/>
    <property type="match status" value="1"/>
</dbReference>
<dbReference type="STRING" id="765915.A0A1Y2I1I9"/>
<proteinExistence type="inferred from homology"/>
<comment type="caution">
    <text evidence="8">The sequence shown here is derived from an EMBL/GenBank/DDBJ whole genome shotgun (WGS) entry which is preliminary data.</text>
</comment>
<evidence type="ECO:0000256" key="5">
    <source>
        <dbReference type="ARBA" id="ARBA00022917"/>
    </source>
</evidence>
<dbReference type="NCBIfam" id="TIGR00019">
    <property type="entry name" value="prfA"/>
    <property type="match status" value="1"/>
</dbReference>
<dbReference type="GO" id="GO:0005829">
    <property type="term" value="C:cytosol"/>
    <property type="evidence" value="ECO:0007669"/>
    <property type="project" value="UniProtKB-ARBA"/>
</dbReference>
<dbReference type="Proteomes" id="UP000193411">
    <property type="component" value="Unassembled WGS sequence"/>
</dbReference>
<dbReference type="FunFam" id="3.30.160.20:FF:000004">
    <property type="entry name" value="Peptide chain release factor 1"/>
    <property type="match status" value="1"/>
</dbReference>
<dbReference type="Gene3D" id="3.30.70.1660">
    <property type="match status" value="2"/>
</dbReference>